<dbReference type="InterPro" id="IPR043541">
    <property type="entry name" value="SYT14/14L/16"/>
</dbReference>
<feature type="transmembrane region" description="Helical" evidence="2">
    <location>
        <begin position="12"/>
        <end position="32"/>
    </location>
</feature>
<evidence type="ECO:0000256" key="1">
    <source>
        <dbReference type="SAM" id="MobiDB-lite"/>
    </source>
</evidence>
<dbReference type="PANTHER" id="PTHR46129:SF2">
    <property type="entry name" value="SYNAPTOTAGMIN 14, ISOFORM D"/>
    <property type="match status" value="1"/>
</dbReference>
<feature type="compositionally biased region" description="Basic and acidic residues" evidence="1">
    <location>
        <begin position="126"/>
        <end position="148"/>
    </location>
</feature>
<proteinExistence type="predicted"/>
<dbReference type="KEGG" id="osn:115221029"/>
<keyword evidence="4" id="KW-1185">Reference proteome</keyword>
<evidence type="ECO:0000313" key="5">
    <source>
        <dbReference type="RefSeq" id="XP_036366220.1"/>
    </source>
</evidence>
<feature type="compositionally biased region" description="Low complexity" evidence="1">
    <location>
        <begin position="373"/>
        <end position="386"/>
    </location>
</feature>
<dbReference type="SUPFAM" id="SSF49562">
    <property type="entry name" value="C2 domain (Calcium/lipid-binding domain, CaLB)"/>
    <property type="match status" value="2"/>
</dbReference>
<feature type="compositionally biased region" description="Polar residues" evidence="1">
    <location>
        <begin position="82"/>
        <end position="107"/>
    </location>
</feature>
<feature type="region of interest" description="Disordered" evidence="1">
    <location>
        <begin position="81"/>
        <end position="191"/>
    </location>
</feature>
<name>A0A7E6FFV1_9MOLL</name>
<feature type="domain" description="C2" evidence="3">
    <location>
        <begin position="391"/>
        <end position="526"/>
    </location>
</feature>
<dbReference type="PANTHER" id="PTHR46129">
    <property type="entry name" value="SYNAPTOTAGMIN 14, ISOFORM D"/>
    <property type="match status" value="1"/>
</dbReference>
<evidence type="ECO:0000313" key="6">
    <source>
        <dbReference type="RefSeq" id="XP_036366221.1"/>
    </source>
</evidence>
<reference evidence="5 6" key="1">
    <citation type="submission" date="2025-08" db="UniProtKB">
        <authorList>
            <consortium name="RefSeq"/>
        </authorList>
    </citation>
    <scope>IDENTIFICATION</scope>
</reference>
<dbReference type="InterPro" id="IPR035892">
    <property type="entry name" value="C2_domain_sf"/>
</dbReference>
<sequence length="531" mass="59784">MSTINSVPTQAIIFLVVVGGCLVFLIILYIFLEKKSCFAGLQFLKDSAYAFDDSSSESEDEIIKRYQHSFKTEQKKLEKEVLSSQSIKRTKSTKSNDLPSQNSTVKSTDLAPRKASSDGNISSKYQDIKETKKLEKNKVSEAVPKKTEAIVPSQSTTTHLSEPLVRKGAETSTSKLTTTHNDRQSDAEGISNQAFQDEVSLSMSVNSDVLDSPDHNSDEHLFDISDLHQEPPLISKCGSLEVTFLYSPEENTMKITILQAQEIPSKDRGGANSAQVRILLLPTKKQRFKTKIKPGDNPEFGETFTFQKIQKEDLMNMGVRFRLYGCERMRRERMLGEAVIGFASINPDMESTHWILLEPRSNLSHGDSRYDVSSLSRSESGSSSQSMQHGGMPELFLGLSYNGTTGRLMVEVVKGSNFRNMAMNRAPDTYVKLTLMSPTGKEIARSKTSIRRGQPNPLFRETFVFQVALFQLPELTLMISVYNKRSMKRKEMIGWFALGMKSSGEEEQSHWNDMCENKGEEVQRWHVLLES</sequence>
<feature type="domain" description="C2" evidence="3">
    <location>
        <begin position="236"/>
        <end position="355"/>
    </location>
</feature>
<dbReference type="PROSITE" id="PS50004">
    <property type="entry name" value="C2"/>
    <property type="match status" value="2"/>
</dbReference>
<dbReference type="InterPro" id="IPR000008">
    <property type="entry name" value="C2_dom"/>
</dbReference>
<protein>
    <submittedName>
        <fullName evidence="5 6">Synaptotagmin-16 isoform X1</fullName>
    </submittedName>
</protein>
<organism evidence="4 5">
    <name type="scientific">Octopus sinensis</name>
    <name type="common">East Asian common octopus</name>
    <dbReference type="NCBI Taxonomy" id="2607531"/>
    <lineage>
        <taxon>Eukaryota</taxon>
        <taxon>Metazoa</taxon>
        <taxon>Spiralia</taxon>
        <taxon>Lophotrochozoa</taxon>
        <taxon>Mollusca</taxon>
        <taxon>Cephalopoda</taxon>
        <taxon>Coleoidea</taxon>
        <taxon>Octopodiformes</taxon>
        <taxon>Octopoda</taxon>
        <taxon>Incirrata</taxon>
        <taxon>Octopodidae</taxon>
        <taxon>Octopus</taxon>
    </lineage>
</organism>
<dbReference type="AlphaFoldDB" id="A0A7E6FFV1"/>
<dbReference type="Pfam" id="PF00168">
    <property type="entry name" value="C2"/>
    <property type="match status" value="2"/>
</dbReference>
<dbReference type="GO" id="GO:0005543">
    <property type="term" value="F:phospholipid binding"/>
    <property type="evidence" value="ECO:0007669"/>
    <property type="project" value="TreeGrafter"/>
</dbReference>
<dbReference type="Proteomes" id="UP000515154">
    <property type="component" value="Linkage group LG17"/>
</dbReference>
<evidence type="ECO:0000313" key="4">
    <source>
        <dbReference type="Proteomes" id="UP000515154"/>
    </source>
</evidence>
<dbReference type="CDD" id="cd08408">
    <property type="entry name" value="C2B_Synaptotagmin-14_16"/>
    <property type="match status" value="1"/>
</dbReference>
<keyword evidence="2" id="KW-0812">Transmembrane</keyword>
<dbReference type="Gene3D" id="2.60.40.150">
    <property type="entry name" value="C2 domain"/>
    <property type="match status" value="2"/>
</dbReference>
<evidence type="ECO:0000259" key="3">
    <source>
        <dbReference type="PROSITE" id="PS50004"/>
    </source>
</evidence>
<feature type="region of interest" description="Disordered" evidence="1">
    <location>
        <begin position="365"/>
        <end position="389"/>
    </location>
</feature>
<dbReference type="RefSeq" id="XP_036366221.1">
    <property type="nucleotide sequence ID" value="XM_036510328.1"/>
</dbReference>
<keyword evidence="2" id="KW-1133">Transmembrane helix</keyword>
<keyword evidence="2" id="KW-0472">Membrane</keyword>
<dbReference type="CDD" id="cd08389">
    <property type="entry name" value="C2A_Synaptotagmin-14_16"/>
    <property type="match status" value="1"/>
</dbReference>
<evidence type="ECO:0000256" key="2">
    <source>
        <dbReference type="SAM" id="Phobius"/>
    </source>
</evidence>
<feature type="compositionally biased region" description="Polar residues" evidence="1">
    <location>
        <begin position="170"/>
        <end position="179"/>
    </location>
</feature>
<accession>A0A7E6FFV1</accession>
<dbReference type="FunFam" id="2.60.40.150:FF:000062">
    <property type="entry name" value="synaptotagmin-14 isoform X1"/>
    <property type="match status" value="1"/>
</dbReference>
<dbReference type="RefSeq" id="XP_036366220.1">
    <property type="nucleotide sequence ID" value="XM_036510327.1"/>
</dbReference>
<gene>
    <name evidence="5 6" type="primary">LOC115221029</name>
</gene>
<dbReference type="SMART" id="SM00239">
    <property type="entry name" value="C2"/>
    <property type="match status" value="2"/>
</dbReference>